<feature type="transmembrane region" description="Helical" evidence="2">
    <location>
        <begin position="733"/>
        <end position="756"/>
    </location>
</feature>
<organism evidence="3 4">
    <name type="scientific">Lacticaseibacillus paracasei NRIC 0644</name>
    <dbReference type="NCBI Taxonomy" id="1435038"/>
    <lineage>
        <taxon>Bacteria</taxon>
        <taxon>Bacillati</taxon>
        <taxon>Bacillota</taxon>
        <taxon>Bacilli</taxon>
        <taxon>Lactobacillales</taxon>
        <taxon>Lactobacillaceae</taxon>
        <taxon>Lacticaseibacillus</taxon>
    </lineage>
</organism>
<accession>A0A0C9PR37</accession>
<keyword evidence="3" id="KW-0645">Protease</keyword>
<evidence type="ECO:0000313" key="4">
    <source>
        <dbReference type="Proteomes" id="UP000032552"/>
    </source>
</evidence>
<dbReference type="Proteomes" id="UP000032552">
    <property type="component" value="Unassembled WGS sequence"/>
</dbReference>
<dbReference type="Gene3D" id="1.20.120.1850">
    <property type="entry name" value="Ebh helix bundles repeating unit (S and A modules)"/>
    <property type="match status" value="1"/>
</dbReference>
<protein>
    <submittedName>
        <fullName evidence="3">Subtilisin-like serine protease</fullName>
    </submittedName>
</protein>
<comment type="caution">
    <text evidence="3">The sequence shown here is derived from an EMBL/GenBank/DDBJ whole genome shotgun (WGS) entry which is preliminary data.</text>
</comment>
<dbReference type="GO" id="GO:0008233">
    <property type="term" value="F:peptidase activity"/>
    <property type="evidence" value="ECO:0007669"/>
    <property type="project" value="UniProtKB-KW"/>
</dbReference>
<name>A0A0C9PR37_LACPA</name>
<keyword evidence="2" id="KW-0472">Membrane</keyword>
<dbReference type="GO" id="GO:0006508">
    <property type="term" value="P:proteolysis"/>
    <property type="evidence" value="ECO:0007669"/>
    <property type="project" value="UniProtKB-KW"/>
</dbReference>
<dbReference type="AlphaFoldDB" id="A0A0C9PR37"/>
<sequence length="763" mass="82145">MMKTSKTIRVGLLVLLALSVGLFVAASGKVNRLSAAENRIFYIANNGNDNNDGMSVDHPWRSLAKVMATKFQPGDQILFDANGIWNGQLILDGTKNGEGSASEPIVIGSYHQGDVRKKAIINGMGTTANQSPYHHRNLSNINLMTGAVELWNANHWTISNIEVTNFSNDGNRQAMRIGILVASDINVPYPSGTDAASIQQKLAIFKASHRTGINIRNNNVHHVDGAYQSDPVPDQTGKMVPSGKNSGGIIIVGNTDVTAENNVITDVSNEGLRNDANASVLPGGWDQYSFRASAHTAFRNNYIRNSAGDGIVISSSENGTAEYNTVEAANSMPGSKNESGASKNFAGLWFMGGEYNLAQYNEVFGIPNHYLDGAAFDFDGFASKGVYQYNYSHDNSGGFTLFMGDHQTDNVFRYNLSVNDVSDLPSPALNHLIFVVSGKNDGIAGFPLFHNNTFIVGKAVKNLMVSNNGQTGIRFVNNLVYAPAGNTPKFVVNQAGNKRPLFAEGNLDHNLFYPQALLDQSHTDAVDVSDNLFVDPQLGDVTAKPSGLINHNTGSMSVESLGSFIPIAGSPVANAGRSVAELTPAAIQAKFPITQDFSGKPINFERPTIGAFEATKPTIPVQKGELKTVIDQALAVKEKAKYLKASSDNKAAFDQILAKAQSLLTNQIADQLTVNNMVSALRRALEALDGKDDVPGTPNKPDPEKMMKSETLVKKKQHSETDQSKAFPKTGEMMMNSLPIIGLVALIVCGFGVIGWRKYVANK</sequence>
<evidence type="ECO:0000313" key="3">
    <source>
        <dbReference type="EMBL" id="GAN37446.1"/>
    </source>
</evidence>
<dbReference type="InterPro" id="IPR009063">
    <property type="entry name" value="Ig/albumin-bd_sf"/>
</dbReference>
<reference evidence="4" key="1">
    <citation type="submission" date="2014-05" db="EMBL/GenBank/DDBJ databases">
        <title>Whole genome sequencing of Lactobacillus casei NRIC0644.</title>
        <authorList>
            <person name="Atarashi H."/>
            <person name="Yoshida Y."/>
            <person name="Fujimura S."/>
            <person name="Tanaka N."/>
            <person name="Shiwa Y."/>
            <person name="Yoshikawa H."/>
            <person name="Okada S."/>
            <person name="Nakagawa J."/>
        </authorList>
    </citation>
    <scope>NUCLEOTIDE SEQUENCE [LARGE SCALE GENOMIC DNA]</scope>
    <source>
        <strain evidence="4">NRIC0644</strain>
    </source>
</reference>
<proteinExistence type="predicted"/>
<dbReference type="SUPFAM" id="SSF46997">
    <property type="entry name" value="Bacterial immunoglobulin/albumin-binding domains"/>
    <property type="match status" value="1"/>
</dbReference>
<dbReference type="NCBIfam" id="TIGR01167">
    <property type="entry name" value="LPXTG_anchor"/>
    <property type="match status" value="1"/>
</dbReference>
<feature type="compositionally biased region" description="Basic and acidic residues" evidence="1">
    <location>
        <begin position="701"/>
        <end position="723"/>
    </location>
</feature>
<feature type="region of interest" description="Disordered" evidence="1">
    <location>
        <begin position="689"/>
        <end position="725"/>
    </location>
</feature>
<dbReference type="InterPro" id="IPR011050">
    <property type="entry name" value="Pectin_lyase_fold/virulence"/>
</dbReference>
<keyword evidence="2" id="KW-0812">Transmembrane</keyword>
<gene>
    <name evidence="3" type="ORF">LC0644_2035</name>
</gene>
<dbReference type="Pfam" id="PF07554">
    <property type="entry name" value="FIVAR"/>
    <property type="match status" value="1"/>
</dbReference>
<dbReference type="EMBL" id="BAYM01000159">
    <property type="protein sequence ID" value="GAN37446.1"/>
    <property type="molecule type" value="Genomic_DNA"/>
</dbReference>
<keyword evidence="2" id="KW-1133">Transmembrane helix</keyword>
<dbReference type="SMART" id="SM00710">
    <property type="entry name" value="PbH1"/>
    <property type="match status" value="6"/>
</dbReference>
<dbReference type="SUPFAM" id="SSF51126">
    <property type="entry name" value="Pectin lyase-like"/>
    <property type="match status" value="1"/>
</dbReference>
<keyword evidence="3" id="KW-0378">Hydrolase</keyword>
<dbReference type="InterPro" id="IPR012334">
    <property type="entry name" value="Pectin_lyas_fold"/>
</dbReference>
<evidence type="ECO:0000256" key="1">
    <source>
        <dbReference type="SAM" id="MobiDB-lite"/>
    </source>
</evidence>
<dbReference type="InterPro" id="IPR006626">
    <property type="entry name" value="PbH1"/>
</dbReference>
<evidence type="ECO:0000256" key="2">
    <source>
        <dbReference type="SAM" id="Phobius"/>
    </source>
</evidence>
<dbReference type="Gene3D" id="2.160.20.10">
    <property type="entry name" value="Single-stranded right-handed beta-helix, Pectin lyase-like"/>
    <property type="match status" value="1"/>
</dbReference>